<dbReference type="VEuPathDB" id="VectorBase:SSCA003901"/>
<evidence type="ECO:0000313" key="3">
    <source>
        <dbReference type="Proteomes" id="UP000616769"/>
    </source>
</evidence>
<accession>A0A132A579</accession>
<reference evidence="2 3" key="1">
    <citation type="journal article" date="2015" name="Parasit. Vectors">
        <title>Draft genome of the scabies mite.</title>
        <authorList>
            <person name="Rider S.D.Jr."/>
            <person name="Morgan M.S."/>
            <person name="Arlian L.G."/>
        </authorList>
    </citation>
    <scope>NUCLEOTIDE SEQUENCE [LARGE SCALE GENOMIC DNA]</scope>
    <source>
        <strain evidence="2">Arlian Lab</strain>
    </source>
</reference>
<protein>
    <submittedName>
        <fullName evidence="2">Uncharacterized protein</fullName>
    </submittedName>
</protein>
<dbReference type="Proteomes" id="UP000616769">
    <property type="component" value="Unassembled WGS sequence"/>
</dbReference>
<comment type="caution">
    <text evidence="2">The sequence shown here is derived from an EMBL/GenBank/DDBJ whole genome shotgun (WGS) entry which is preliminary data.</text>
</comment>
<dbReference type="EMBL" id="JXLN01010371">
    <property type="protein sequence ID" value="KPM05590.1"/>
    <property type="molecule type" value="Genomic_DNA"/>
</dbReference>
<sequence length="70" mass="8166">MRISTEKINLEQTKKASETAGNSYKDHHHHREYNPSNLNEFRIHKYTHLLYYGSGRVMNSSSGFVLAEKI</sequence>
<feature type="region of interest" description="Disordered" evidence="1">
    <location>
        <begin position="1"/>
        <end position="36"/>
    </location>
</feature>
<proteinExistence type="predicted"/>
<organism evidence="2 3">
    <name type="scientific">Sarcoptes scabiei</name>
    <name type="common">Itch mite</name>
    <name type="synonym">Acarus scabiei</name>
    <dbReference type="NCBI Taxonomy" id="52283"/>
    <lineage>
        <taxon>Eukaryota</taxon>
        <taxon>Metazoa</taxon>
        <taxon>Ecdysozoa</taxon>
        <taxon>Arthropoda</taxon>
        <taxon>Chelicerata</taxon>
        <taxon>Arachnida</taxon>
        <taxon>Acari</taxon>
        <taxon>Acariformes</taxon>
        <taxon>Sarcoptiformes</taxon>
        <taxon>Astigmata</taxon>
        <taxon>Psoroptidia</taxon>
        <taxon>Sarcoptoidea</taxon>
        <taxon>Sarcoptidae</taxon>
        <taxon>Sarcoptinae</taxon>
        <taxon>Sarcoptes</taxon>
    </lineage>
</organism>
<evidence type="ECO:0000256" key="1">
    <source>
        <dbReference type="SAM" id="MobiDB-lite"/>
    </source>
</evidence>
<evidence type="ECO:0000313" key="2">
    <source>
        <dbReference type="EMBL" id="KPM05590.1"/>
    </source>
</evidence>
<name>A0A132A579_SARSC</name>
<gene>
    <name evidence="2" type="ORF">QR98_0040550</name>
</gene>
<dbReference type="AlphaFoldDB" id="A0A132A579"/>
<feature type="compositionally biased region" description="Basic and acidic residues" evidence="1">
    <location>
        <begin position="1"/>
        <end position="17"/>
    </location>
</feature>